<protein>
    <submittedName>
        <fullName evidence="3">Pyridoxamine 5'-phosphate oxidase family protein</fullName>
    </submittedName>
</protein>
<dbReference type="RefSeq" id="WP_176161524.1">
    <property type="nucleotide sequence ID" value="NZ_CP054929.1"/>
</dbReference>
<dbReference type="Proteomes" id="UP000509303">
    <property type="component" value="Chromosome"/>
</dbReference>
<name>A0A7H8N603_9ACTN</name>
<evidence type="ECO:0000313" key="4">
    <source>
        <dbReference type="Proteomes" id="UP000509303"/>
    </source>
</evidence>
<dbReference type="InterPro" id="IPR011576">
    <property type="entry name" value="Pyridox_Oxase_N"/>
</dbReference>
<dbReference type="InterPro" id="IPR012349">
    <property type="entry name" value="Split_barrel_FMN-bd"/>
</dbReference>
<keyword evidence="4" id="KW-1185">Reference proteome</keyword>
<accession>A0A7H8N603</accession>
<evidence type="ECO:0000259" key="2">
    <source>
        <dbReference type="Pfam" id="PF01243"/>
    </source>
</evidence>
<dbReference type="Pfam" id="PF01243">
    <property type="entry name" value="PNPOx_N"/>
    <property type="match status" value="1"/>
</dbReference>
<evidence type="ECO:0000256" key="1">
    <source>
        <dbReference type="SAM" id="Coils"/>
    </source>
</evidence>
<sequence length="239" mass="26240">MSRYAHLAYTDSVRRVQREQGSASAAARALARPGAEEGAADPIGAQEAAFIASRDGFYLGSVSETGWPYVQYRGGPPGFLHVLDEGTLGYADVRGNRQYISTGNVRADGRVALFLMDYARQARLKIFGRAEIRALDEHPALAERLGRVRTDGRVERLVTIRVEGFNWNCPQHITPRFTQSELVSALPTVHAHIAEVEGENERLLAAHAELARHNAALEQRNAALDEEVRALRARVTTGG</sequence>
<proteinExistence type="predicted"/>
<feature type="coiled-coil region" evidence="1">
    <location>
        <begin position="193"/>
        <end position="234"/>
    </location>
</feature>
<dbReference type="Gene3D" id="2.30.110.10">
    <property type="entry name" value="Electron Transport, Fmn-binding Protein, Chain A"/>
    <property type="match status" value="1"/>
</dbReference>
<keyword evidence="1" id="KW-0175">Coiled coil</keyword>
<dbReference type="PANTHER" id="PTHR42815">
    <property type="entry name" value="FAD-BINDING, PUTATIVE (AFU_ORTHOLOGUE AFUA_6G07600)-RELATED"/>
    <property type="match status" value="1"/>
</dbReference>
<reference evidence="3 4" key="1">
    <citation type="submission" date="2020-06" db="EMBL/GenBank/DDBJ databases">
        <title>Genome mining for natural products.</title>
        <authorList>
            <person name="Zhang B."/>
            <person name="Shi J."/>
            <person name="Ge H."/>
        </authorList>
    </citation>
    <scope>NUCLEOTIDE SEQUENCE [LARGE SCALE GENOMIC DNA]</scope>
    <source>
        <strain evidence="3 4">NA00687</strain>
    </source>
</reference>
<dbReference type="PANTHER" id="PTHR42815:SF2">
    <property type="entry name" value="FAD-BINDING, PUTATIVE (AFU_ORTHOLOGUE AFUA_6G07600)-RELATED"/>
    <property type="match status" value="1"/>
</dbReference>
<gene>
    <name evidence="3" type="ORF">HUT08_09745</name>
</gene>
<dbReference type="AlphaFoldDB" id="A0A7H8N603"/>
<dbReference type="SUPFAM" id="SSF50475">
    <property type="entry name" value="FMN-binding split barrel"/>
    <property type="match status" value="1"/>
</dbReference>
<evidence type="ECO:0000313" key="3">
    <source>
        <dbReference type="EMBL" id="QKW49789.1"/>
    </source>
</evidence>
<feature type="domain" description="Pyridoxamine 5'-phosphate oxidase N-terminal" evidence="2">
    <location>
        <begin position="47"/>
        <end position="138"/>
    </location>
</feature>
<dbReference type="EMBL" id="CP054929">
    <property type="protein sequence ID" value="QKW49789.1"/>
    <property type="molecule type" value="Genomic_DNA"/>
</dbReference>
<organism evidence="3 4">
    <name type="scientific">Streptomyces buecherae</name>
    <dbReference type="NCBI Taxonomy" id="2763006"/>
    <lineage>
        <taxon>Bacteria</taxon>
        <taxon>Bacillati</taxon>
        <taxon>Actinomycetota</taxon>
        <taxon>Actinomycetes</taxon>
        <taxon>Kitasatosporales</taxon>
        <taxon>Streptomycetaceae</taxon>
        <taxon>Streptomyces</taxon>
    </lineage>
</organism>